<dbReference type="PANTHER" id="PTHR34968:SF1">
    <property type="entry name" value="AUGMIN SUBUNIT 5"/>
    <property type="match status" value="1"/>
</dbReference>
<feature type="region of interest" description="Disordered" evidence="1">
    <location>
        <begin position="920"/>
        <end position="947"/>
    </location>
</feature>
<feature type="compositionally biased region" description="Polar residues" evidence="1">
    <location>
        <begin position="118"/>
        <end position="130"/>
    </location>
</feature>
<feature type="compositionally biased region" description="Low complexity" evidence="1">
    <location>
        <begin position="1041"/>
        <end position="1053"/>
    </location>
</feature>
<organism evidence="2 3">
    <name type="scientific">Lactuca sativa</name>
    <name type="common">Garden lettuce</name>
    <dbReference type="NCBI Taxonomy" id="4236"/>
    <lineage>
        <taxon>Eukaryota</taxon>
        <taxon>Viridiplantae</taxon>
        <taxon>Streptophyta</taxon>
        <taxon>Embryophyta</taxon>
        <taxon>Tracheophyta</taxon>
        <taxon>Spermatophyta</taxon>
        <taxon>Magnoliopsida</taxon>
        <taxon>eudicotyledons</taxon>
        <taxon>Gunneridae</taxon>
        <taxon>Pentapetalae</taxon>
        <taxon>asterids</taxon>
        <taxon>campanulids</taxon>
        <taxon>Asterales</taxon>
        <taxon>Asteraceae</taxon>
        <taxon>Cichorioideae</taxon>
        <taxon>Cichorieae</taxon>
        <taxon>Lactucinae</taxon>
        <taxon>Lactuca</taxon>
    </lineage>
</organism>
<sequence length="1125" mass="125539">MQSSSTSSVAQPEAILDWLQKEMGYRPLGPYMASSKASMPSSDAIRRVCRGNMIPVFNFLLKRVKSVKTVNDIRRNILVHGREDNASGHDSTESSKNGEVGKGTRGARRKEKPKGRIESTNAGDINNRETALQERDSAEKEVERLRRIVRRQRKELKARMLEVSREEADRKRMLDERSNYRHKQVTLEAYNQQCDEAIRIFSQYHKRLSSYVNQAKDSQRLEADSSKQEDTFLNETNKERNISKACEWLAVHITEKIHNSFPAYEGIGIHSNPQQEAAKLGIDVDGDIPDEIQDVIHNCLKSPPQLLLSLITYTQKLKSLIAKETEKIDIKADAETLRYKYENNRVMDASPDASSPLQLQLYGNGNIASKGTQNQLLERQKAHVQQFVATEDQLNKAAEAKSAFQKLQKRLYGSDDEDSFSQNMSSLRQLELEVWAMEREAAGLKASLATLMSEVQRLNMLCEDRKEAEDSLKKKWKKIEEFDSRRSELKFICNTLMKANMDAAAFWSQQPLIAREHASNTIIPECGVVINITNNTKDLIDKEASAFFRIPDNTLYMLPSTPQALLESMIPNGPTGPEAVAIAEKNATLLTARAGAGDPSAIPSISRVSAAFQYPAGVEGSEASLASVLESMEFCLKLRGSEACLLEDLSNAINMVHTKKELVESGHTLLNHAYHTQKEYKGTTNYCLDLASEQMDIVSEKWMPELKNGVSNAQKSLEDCKYVSGLLDEWWEQPASTVVDWVTVDGQNVAAWHNHVKQLLTFYDSELLVMIVSRMLSWVCLNIVLTLCLTLKVVSEANPTTLVGIVYCDTCFNRDFSHSSHFISGASVVVECGGNGVGASGMESQFREEVKTNWKGEFTVKLPYAVTDKIRECSVKLIRSNQPDCPVVATSTESSITLKAKTPGNRIFSAGIFTFRPRKQPRECQTETRNKNSDDGIRTGTPFPSPIGAETTMDYNDLADTNAFGLPLPYQFQQPSPVPVFPFQPPSAIPMFPFQPPPDSMFVPDPQPPPDTMFTPDFQPPPDSMFDPVPLQPPPDSMYDQFQPSPSTFTQFFTPPPPPPPSFFPSLPFPPIQQQPNLIQSPPPPSLPPPALLPPFPPFPFQPSQGLPGTPPGMSSVHLEKTSSP</sequence>
<dbReference type="PANTHER" id="PTHR34968">
    <property type="entry name" value="AUGMIN SUBUNIT 5"/>
    <property type="match status" value="1"/>
</dbReference>
<gene>
    <name evidence="2" type="ORF">LSAT_V11C200082310</name>
</gene>
<feature type="region of interest" description="Disordered" evidence="1">
    <location>
        <begin position="996"/>
        <end position="1125"/>
    </location>
</feature>
<dbReference type="GO" id="GO:0070652">
    <property type="term" value="C:HAUS complex"/>
    <property type="evidence" value="ECO:0007669"/>
    <property type="project" value="InterPro"/>
</dbReference>
<dbReference type="EMBL" id="NBSK02000002">
    <property type="protein sequence ID" value="KAJ0220224.1"/>
    <property type="molecule type" value="Genomic_DNA"/>
</dbReference>
<feature type="region of interest" description="Disordered" evidence="1">
    <location>
        <begin position="82"/>
        <end position="142"/>
    </location>
</feature>
<protein>
    <submittedName>
        <fullName evidence="2">Uncharacterized protein</fullName>
    </submittedName>
</protein>
<evidence type="ECO:0000256" key="1">
    <source>
        <dbReference type="SAM" id="MobiDB-lite"/>
    </source>
</evidence>
<reference evidence="2 3" key="1">
    <citation type="journal article" date="2017" name="Nat. Commun.">
        <title>Genome assembly with in vitro proximity ligation data and whole-genome triplication in lettuce.</title>
        <authorList>
            <person name="Reyes-Chin-Wo S."/>
            <person name="Wang Z."/>
            <person name="Yang X."/>
            <person name="Kozik A."/>
            <person name="Arikit S."/>
            <person name="Song C."/>
            <person name="Xia L."/>
            <person name="Froenicke L."/>
            <person name="Lavelle D.O."/>
            <person name="Truco M.J."/>
            <person name="Xia R."/>
            <person name="Zhu S."/>
            <person name="Xu C."/>
            <person name="Xu H."/>
            <person name="Xu X."/>
            <person name="Cox K."/>
            <person name="Korf I."/>
            <person name="Meyers B.C."/>
            <person name="Michelmore R.W."/>
        </authorList>
    </citation>
    <scope>NUCLEOTIDE SEQUENCE [LARGE SCALE GENOMIC DNA]</scope>
    <source>
        <strain evidence="3">cv. Salinas</strain>
        <tissue evidence="2">Seedlings</tissue>
    </source>
</reference>
<comment type="caution">
    <text evidence="2">The sequence shown here is derived from an EMBL/GenBank/DDBJ whole genome shotgun (WGS) entry which is preliminary data.</text>
</comment>
<dbReference type="InterPro" id="IPR029131">
    <property type="entry name" value="HAUS5"/>
</dbReference>
<dbReference type="Pfam" id="PF14817">
    <property type="entry name" value="HAUS5"/>
    <property type="match status" value="1"/>
</dbReference>
<dbReference type="AlphaFoldDB" id="A0A9R1XP83"/>
<dbReference type="Proteomes" id="UP000235145">
    <property type="component" value="Unassembled WGS sequence"/>
</dbReference>
<dbReference type="InterPro" id="IPR044706">
    <property type="entry name" value="AUG5_plant"/>
</dbReference>
<evidence type="ECO:0000313" key="3">
    <source>
        <dbReference type="Proteomes" id="UP000235145"/>
    </source>
</evidence>
<dbReference type="Pfam" id="PF01190">
    <property type="entry name" value="Pollen_Ole_e_1"/>
    <property type="match status" value="1"/>
</dbReference>
<feature type="compositionally biased region" description="Pro residues" evidence="1">
    <location>
        <begin position="996"/>
        <end position="1011"/>
    </location>
</feature>
<proteinExistence type="predicted"/>
<feature type="compositionally biased region" description="Basic and acidic residues" evidence="1">
    <location>
        <begin position="920"/>
        <end position="937"/>
    </location>
</feature>
<name>A0A9R1XP83_LACSA</name>
<keyword evidence="3" id="KW-1185">Reference proteome</keyword>
<feature type="compositionally biased region" description="Basic and acidic residues" evidence="1">
    <location>
        <begin position="82"/>
        <end position="93"/>
    </location>
</feature>
<dbReference type="GO" id="GO:0051225">
    <property type="term" value="P:spindle assembly"/>
    <property type="evidence" value="ECO:0007669"/>
    <property type="project" value="InterPro"/>
</dbReference>
<evidence type="ECO:0000313" key="2">
    <source>
        <dbReference type="EMBL" id="KAJ0220224.1"/>
    </source>
</evidence>
<dbReference type="GO" id="GO:0005876">
    <property type="term" value="C:spindle microtubule"/>
    <property type="evidence" value="ECO:0007669"/>
    <property type="project" value="InterPro"/>
</dbReference>
<feature type="compositionally biased region" description="Basic and acidic residues" evidence="1">
    <location>
        <begin position="131"/>
        <end position="142"/>
    </location>
</feature>
<accession>A0A9R1XP83</accession>
<feature type="compositionally biased region" description="Pro residues" evidence="1">
    <location>
        <begin position="1054"/>
        <end position="1073"/>
    </location>
</feature>
<feature type="compositionally biased region" description="Pro residues" evidence="1">
    <location>
        <begin position="1081"/>
        <end position="1101"/>
    </location>
</feature>